<keyword evidence="2" id="KW-1185">Reference proteome</keyword>
<protein>
    <recommendedName>
        <fullName evidence="3">Sigma-70 family RNA polymerase sigma factor</fullName>
    </recommendedName>
</protein>
<dbReference type="RefSeq" id="WP_332866419.1">
    <property type="nucleotide sequence ID" value="NZ_JBAFSM010000037.1"/>
</dbReference>
<evidence type="ECO:0000313" key="2">
    <source>
        <dbReference type="Proteomes" id="UP001328733"/>
    </source>
</evidence>
<comment type="caution">
    <text evidence="1">The sequence shown here is derived from an EMBL/GenBank/DDBJ whole genome shotgun (WGS) entry which is preliminary data.</text>
</comment>
<evidence type="ECO:0008006" key="3">
    <source>
        <dbReference type="Google" id="ProtNLM"/>
    </source>
</evidence>
<sequence length="371" mass="44404">MHLEYFYTIKERIEGDRVNWIEVPRLRRSIESIREKISEPRAIYRYLFDSLPVANDRSSILCHWWAFLQRRCDRVAKPIYEQNRAIIPDYETVFYKLIADPRIAKPIEFFREFDSDRPKAEFFYPTLLNWTDTKLRHILYNSLRKNYRSIGRSNLGLVAISSLSMIREISRGSELDRADSLALVSCFKEVRNAGKLPIDRWKEEHFLAVLTRYREIQNEREITIEELTETLDRIGREIRNYLDPPFRKFEPPLGEDGKKEIWENLPVSGGETARSLEEIREKIQTIIDALPEETRQIVEFYYQRRMAQARIEEKLSIDQSTISHRLDAFRKQVYLTTLAWNEDRDPNTSEKIRLTARQRKDINDYLECYYS</sequence>
<dbReference type="AlphaFoldDB" id="A0AAW9QYL5"/>
<reference evidence="1 2" key="1">
    <citation type="submission" date="2024-01" db="EMBL/GenBank/DDBJ databases">
        <title>Genomic insights into the taxonomy and metabolism of the cyanobacterium Pannus brasiliensis CCIBt3594.</title>
        <authorList>
            <person name="Machado M."/>
            <person name="Botero N.B."/>
            <person name="Andreote A.P.D."/>
            <person name="Feitosa A.M.T."/>
            <person name="Popin R."/>
            <person name="Sivonen K."/>
            <person name="Fiore M.F."/>
        </authorList>
    </citation>
    <scope>NUCLEOTIDE SEQUENCE [LARGE SCALE GENOMIC DNA]</scope>
    <source>
        <strain evidence="1 2">CCIBt3594</strain>
    </source>
</reference>
<proteinExistence type="predicted"/>
<dbReference type="EMBL" id="JBAFSM010000037">
    <property type="protein sequence ID" value="MEG3438933.1"/>
    <property type="molecule type" value="Genomic_DNA"/>
</dbReference>
<accession>A0AAW9QYL5</accession>
<name>A0AAW9QYL5_9CHRO</name>
<gene>
    <name evidence="1" type="ORF">V0288_17530</name>
</gene>
<evidence type="ECO:0000313" key="1">
    <source>
        <dbReference type="EMBL" id="MEG3438933.1"/>
    </source>
</evidence>
<organism evidence="1 2">
    <name type="scientific">Pannus brasiliensis CCIBt3594</name>
    <dbReference type="NCBI Taxonomy" id="1427578"/>
    <lineage>
        <taxon>Bacteria</taxon>
        <taxon>Bacillati</taxon>
        <taxon>Cyanobacteriota</taxon>
        <taxon>Cyanophyceae</taxon>
        <taxon>Oscillatoriophycideae</taxon>
        <taxon>Chroococcales</taxon>
        <taxon>Microcystaceae</taxon>
        <taxon>Pannus</taxon>
    </lineage>
</organism>
<dbReference type="Proteomes" id="UP001328733">
    <property type="component" value="Unassembled WGS sequence"/>
</dbReference>
<dbReference type="Gene3D" id="1.20.140.160">
    <property type="match status" value="1"/>
</dbReference>
<dbReference type="InterPro" id="IPR013324">
    <property type="entry name" value="RNA_pol_sigma_r3/r4-like"/>
</dbReference>
<dbReference type="SUPFAM" id="SSF88659">
    <property type="entry name" value="Sigma3 and sigma4 domains of RNA polymerase sigma factors"/>
    <property type="match status" value="1"/>
</dbReference>